<gene>
    <name evidence="1" type="ORF">IPZ78_02670</name>
</gene>
<dbReference type="Proteomes" id="UP001165302">
    <property type="component" value="Unassembled WGS sequence"/>
</dbReference>
<evidence type="ECO:0000313" key="2">
    <source>
        <dbReference type="Proteomes" id="UP001165302"/>
    </source>
</evidence>
<dbReference type="RefSeq" id="WP_225551388.1">
    <property type="nucleotide sequence ID" value="NZ_JADEYP010000003.1"/>
</dbReference>
<proteinExistence type="predicted"/>
<dbReference type="SUPFAM" id="SSF47413">
    <property type="entry name" value="lambda repressor-like DNA-binding domains"/>
    <property type="match status" value="1"/>
</dbReference>
<dbReference type="InterPro" id="IPR010982">
    <property type="entry name" value="Lambda_DNA-bd_dom_sf"/>
</dbReference>
<organism evidence="1 2">
    <name type="scientific">Sphingobacterium bovistauri</name>
    <dbReference type="NCBI Taxonomy" id="2781959"/>
    <lineage>
        <taxon>Bacteria</taxon>
        <taxon>Pseudomonadati</taxon>
        <taxon>Bacteroidota</taxon>
        <taxon>Sphingobacteriia</taxon>
        <taxon>Sphingobacteriales</taxon>
        <taxon>Sphingobacteriaceae</taxon>
        <taxon>Sphingobacterium</taxon>
    </lineage>
</organism>
<accession>A0ABS7Z1K3</accession>
<dbReference type="EMBL" id="JADEYP010000003">
    <property type="protein sequence ID" value="MCA5004054.1"/>
    <property type="molecule type" value="Genomic_DNA"/>
</dbReference>
<evidence type="ECO:0000313" key="1">
    <source>
        <dbReference type="EMBL" id="MCA5004054.1"/>
    </source>
</evidence>
<sequence>MKPDRNNYSTQISKRLQLIMSIIDLNIVGLAEFLNHSTSHIYGILNQTRPLSDILASELGKKLNFDGSKIFNLNSRIPRSINKSEELIKFKKENAHNKEYFISLNSNRSSNTFVLEVLIKSDYLNNGYKYLNEIRDFCEIEMKRVFVRDQLSKALQYAVKIGRLKSVKKNIKLKNGNYGSRKVDVYFK</sequence>
<protein>
    <recommendedName>
        <fullName evidence="3">Cro/C1-type HTH DNA-binding domain-containing protein</fullName>
    </recommendedName>
</protein>
<reference evidence="1" key="1">
    <citation type="submission" date="2020-10" db="EMBL/GenBank/DDBJ databases">
        <authorList>
            <person name="Lu T."/>
            <person name="Wang Q."/>
            <person name="Han X."/>
        </authorList>
    </citation>
    <scope>NUCLEOTIDE SEQUENCE</scope>
    <source>
        <strain evidence="1">WQ 366</strain>
    </source>
</reference>
<comment type="caution">
    <text evidence="1">The sequence shown here is derived from an EMBL/GenBank/DDBJ whole genome shotgun (WGS) entry which is preliminary data.</text>
</comment>
<name>A0ABS7Z1K3_9SPHI</name>
<keyword evidence="2" id="KW-1185">Reference proteome</keyword>
<evidence type="ECO:0008006" key="3">
    <source>
        <dbReference type="Google" id="ProtNLM"/>
    </source>
</evidence>